<sequence>MKKNKKSTSSIQKFNRAIGTPAFCLLEFFMLDLVNNCVYQMPYPNMQELKHRITAAIHSIAPIDACKHRCEIECLLDIQHVTKGSHMDIY</sequence>
<protein>
    <submittedName>
        <fullName evidence="1">Uncharacterized protein</fullName>
    </submittedName>
</protein>
<dbReference type="AlphaFoldDB" id="A0A4Y2B089"/>
<reference evidence="1 2" key="1">
    <citation type="journal article" date="2019" name="Sci. Rep.">
        <title>Orb-weaving spider Araneus ventricosus genome elucidates the spidroin gene catalogue.</title>
        <authorList>
            <person name="Kono N."/>
            <person name="Nakamura H."/>
            <person name="Ohtoshi R."/>
            <person name="Moran D.A.P."/>
            <person name="Shinohara A."/>
            <person name="Yoshida Y."/>
            <person name="Fujiwara M."/>
            <person name="Mori M."/>
            <person name="Tomita M."/>
            <person name="Arakawa K."/>
        </authorList>
    </citation>
    <scope>NUCLEOTIDE SEQUENCE [LARGE SCALE GENOMIC DNA]</scope>
</reference>
<keyword evidence="2" id="KW-1185">Reference proteome</keyword>
<dbReference type="EMBL" id="BGPR01000039">
    <property type="protein sequence ID" value="GBL84755.1"/>
    <property type="molecule type" value="Genomic_DNA"/>
</dbReference>
<name>A0A4Y2B089_ARAVE</name>
<proteinExistence type="predicted"/>
<gene>
    <name evidence="1" type="ORF">AVEN_93799_1</name>
</gene>
<dbReference type="Proteomes" id="UP000499080">
    <property type="component" value="Unassembled WGS sequence"/>
</dbReference>
<accession>A0A4Y2B089</accession>
<organism evidence="1 2">
    <name type="scientific">Araneus ventricosus</name>
    <name type="common">Orbweaver spider</name>
    <name type="synonym">Epeira ventricosa</name>
    <dbReference type="NCBI Taxonomy" id="182803"/>
    <lineage>
        <taxon>Eukaryota</taxon>
        <taxon>Metazoa</taxon>
        <taxon>Ecdysozoa</taxon>
        <taxon>Arthropoda</taxon>
        <taxon>Chelicerata</taxon>
        <taxon>Arachnida</taxon>
        <taxon>Araneae</taxon>
        <taxon>Araneomorphae</taxon>
        <taxon>Entelegynae</taxon>
        <taxon>Araneoidea</taxon>
        <taxon>Araneidae</taxon>
        <taxon>Araneus</taxon>
    </lineage>
</organism>
<evidence type="ECO:0000313" key="2">
    <source>
        <dbReference type="Proteomes" id="UP000499080"/>
    </source>
</evidence>
<evidence type="ECO:0000313" key="1">
    <source>
        <dbReference type="EMBL" id="GBL84755.1"/>
    </source>
</evidence>
<comment type="caution">
    <text evidence="1">The sequence shown here is derived from an EMBL/GenBank/DDBJ whole genome shotgun (WGS) entry which is preliminary data.</text>
</comment>